<dbReference type="Pfam" id="PF13396">
    <property type="entry name" value="PLDc_N"/>
    <property type="match status" value="1"/>
</dbReference>
<feature type="active site" evidence="12">
    <location>
        <position position="214"/>
    </location>
</feature>
<dbReference type="InterPro" id="IPR025202">
    <property type="entry name" value="PLD-like_dom"/>
</dbReference>
<keyword evidence="5 12" id="KW-0812">Transmembrane</keyword>
<evidence type="ECO:0000313" key="16">
    <source>
        <dbReference type="Proteomes" id="UP000008467"/>
    </source>
</evidence>
<comment type="function">
    <text evidence="12">Catalyzes the reversible phosphatidyl group transfer from one phosphatidylglycerol molecule to another to form cardiolipin (CL) (diphosphatidylglycerol) and glycerol.</text>
</comment>
<keyword evidence="9 12" id="KW-0472">Membrane</keyword>
<reference evidence="15 16" key="1">
    <citation type="journal article" date="2011" name="J. Bacteriol.">
        <title>Complete genome sequence of the cellulose-degrading bacterium Cellulosilyticum lentocellum.</title>
        <authorList>
            <consortium name="US DOE Joint Genome Institute"/>
            <person name="Miller D.A."/>
            <person name="Suen G."/>
            <person name="Bruce D."/>
            <person name="Copeland A."/>
            <person name="Cheng J.F."/>
            <person name="Detter C."/>
            <person name="Goodwin L.A."/>
            <person name="Han C.S."/>
            <person name="Hauser L.J."/>
            <person name="Land M.L."/>
            <person name="Lapidus A."/>
            <person name="Lucas S."/>
            <person name="Meincke L."/>
            <person name="Pitluck S."/>
            <person name="Tapia R."/>
            <person name="Teshima H."/>
            <person name="Woyke T."/>
            <person name="Fox B.G."/>
            <person name="Angert E.R."/>
            <person name="Currie C.R."/>
        </authorList>
    </citation>
    <scope>NUCLEOTIDE SEQUENCE [LARGE SCALE GENOMIC DNA]</scope>
    <source>
        <strain evidence="16">ATCC 49066 / DSM 5427 / NCIMB 11756 / RHM5</strain>
    </source>
</reference>
<organism evidence="15 16">
    <name type="scientific">Cellulosilyticum lentocellum (strain ATCC 49066 / DSM 5427 / NCIMB 11756 / RHM5)</name>
    <name type="common">Clostridium lentocellum</name>
    <dbReference type="NCBI Taxonomy" id="642492"/>
    <lineage>
        <taxon>Bacteria</taxon>
        <taxon>Bacillati</taxon>
        <taxon>Bacillota</taxon>
        <taxon>Clostridia</taxon>
        <taxon>Lachnospirales</taxon>
        <taxon>Cellulosilyticaceae</taxon>
        <taxon>Cellulosilyticum</taxon>
    </lineage>
</organism>
<feature type="active site" evidence="12">
    <location>
        <position position="216"/>
    </location>
</feature>
<evidence type="ECO:0000256" key="3">
    <source>
        <dbReference type="ARBA" id="ARBA00022516"/>
    </source>
</evidence>
<feature type="active site" evidence="12">
    <location>
        <position position="393"/>
    </location>
</feature>
<keyword evidence="11 12" id="KW-1208">Phospholipid metabolism</keyword>
<dbReference type="InterPro" id="IPR022924">
    <property type="entry name" value="Cardiolipin_synthase"/>
</dbReference>
<name>F2JLS9_CELLD</name>
<evidence type="ECO:0000256" key="2">
    <source>
        <dbReference type="ARBA" id="ARBA00022475"/>
    </source>
</evidence>
<dbReference type="HOGENOM" id="CLU_038053_1_1_9"/>
<dbReference type="RefSeq" id="WP_013657885.1">
    <property type="nucleotide sequence ID" value="NC_015275.1"/>
</dbReference>
<feature type="domain" description="PLD phosphodiesterase" evidence="14">
    <location>
        <begin position="386"/>
        <end position="413"/>
    </location>
</feature>
<dbReference type="KEGG" id="cle:Clole_2908"/>
<feature type="transmembrane region" description="Helical" evidence="12">
    <location>
        <begin position="32"/>
        <end position="52"/>
    </location>
</feature>
<dbReference type="GO" id="GO:0008808">
    <property type="term" value="F:cardiolipin synthase activity"/>
    <property type="evidence" value="ECO:0007669"/>
    <property type="project" value="UniProtKB-UniRule"/>
</dbReference>
<dbReference type="CDD" id="cd09110">
    <property type="entry name" value="PLDc_CLS_1"/>
    <property type="match status" value="1"/>
</dbReference>
<dbReference type="EMBL" id="CP002582">
    <property type="protein sequence ID" value="ADZ84605.1"/>
    <property type="molecule type" value="Genomic_DNA"/>
</dbReference>
<dbReference type="CDD" id="cd09112">
    <property type="entry name" value="PLDc_CLS_2"/>
    <property type="match status" value="1"/>
</dbReference>
<evidence type="ECO:0000256" key="13">
    <source>
        <dbReference type="NCBIfam" id="TIGR04265"/>
    </source>
</evidence>
<comment type="similarity">
    <text evidence="12">Belongs to the phospholipase D family. Cardiolipin synthase subfamily.</text>
</comment>
<dbReference type="SMART" id="SM00155">
    <property type="entry name" value="PLDc"/>
    <property type="match status" value="2"/>
</dbReference>
<evidence type="ECO:0000256" key="5">
    <source>
        <dbReference type="ARBA" id="ARBA00022692"/>
    </source>
</evidence>
<dbReference type="Pfam" id="PF13091">
    <property type="entry name" value="PLDc_2"/>
    <property type="match status" value="2"/>
</dbReference>
<evidence type="ECO:0000259" key="14">
    <source>
        <dbReference type="PROSITE" id="PS50035"/>
    </source>
</evidence>
<dbReference type="SUPFAM" id="SSF56024">
    <property type="entry name" value="Phospholipase D/nuclease"/>
    <property type="match status" value="2"/>
</dbReference>
<evidence type="ECO:0000256" key="4">
    <source>
        <dbReference type="ARBA" id="ARBA00022679"/>
    </source>
</evidence>
<evidence type="ECO:0000313" key="15">
    <source>
        <dbReference type="EMBL" id="ADZ84605.1"/>
    </source>
</evidence>
<evidence type="ECO:0000256" key="11">
    <source>
        <dbReference type="ARBA" id="ARBA00023264"/>
    </source>
</evidence>
<dbReference type="PROSITE" id="PS50035">
    <property type="entry name" value="PLD"/>
    <property type="match status" value="2"/>
</dbReference>
<dbReference type="NCBIfam" id="TIGR04265">
    <property type="entry name" value="bac_cardiolipin"/>
    <property type="match status" value="1"/>
</dbReference>
<dbReference type="AlphaFoldDB" id="F2JLS9"/>
<evidence type="ECO:0000256" key="10">
    <source>
        <dbReference type="ARBA" id="ARBA00023209"/>
    </source>
</evidence>
<accession>F2JLS9</accession>
<protein>
    <recommendedName>
        <fullName evidence="12 13">Cardiolipin synthase</fullName>
        <shortName evidence="12">CL synthase</shortName>
        <ecNumber evidence="12 13">2.7.8.-</ecNumber>
    </recommendedName>
</protein>
<feature type="domain" description="PLD phosphodiesterase" evidence="14">
    <location>
        <begin position="209"/>
        <end position="236"/>
    </location>
</feature>
<dbReference type="STRING" id="642492.Clole_2908"/>
<evidence type="ECO:0000256" key="6">
    <source>
        <dbReference type="ARBA" id="ARBA00022737"/>
    </source>
</evidence>
<comment type="subcellular location">
    <subcellularLocation>
        <location evidence="1 12">Cell membrane</location>
        <topology evidence="1 12">Multi-pass membrane protein</topology>
    </subcellularLocation>
</comment>
<dbReference type="PANTHER" id="PTHR21248:SF22">
    <property type="entry name" value="PHOSPHOLIPASE D"/>
    <property type="match status" value="1"/>
</dbReference>
<feature type="transmembrane region" description="Helical" evidence="12">
    <location>
        <begin position="6"/>
        <end position="23"/>
    </location>
</feature>
<dbReference type="EC" id="2.7.8.-" evidence="12 13"/>
<dbReference type="PANTHER" id="PTHR21248">
    <property type="entry name" value="CARDIOLIPIN SYNTHASE"/>
    <property type="match status" value="1"/>
</dbReference>
<dbReference type="InterPro" id="IPR001736">
    <property type="entry name" value="PLipase_D/transphosphatidylase"/>
</dbReference>
<dbReference type="GO" id="GO:0032049">
    <property type="term" value="P:cardiolipin biosynthetic process"/>
    <property type="evidence" value="ECO:0007669"/>
    <property type="project" value="UniProtKB-UniRule"/>
</dbReference>
<keyword evidence="7 12" id="KW-1133">Transmembrane helix</keyword>
<dbReference type="Gene3D" id="3.30.870.10">
    <property type="entry name" value="Endonuclease Chain A"/>
    <property type="match status" value="2"/>
</dbReference>
<dbReference type="HAMAP" id="MF_01916">
    <property type="entry name" value="Cardiolipin_synth_Cls"/>
    <property type="match status" value="1"/>
</dbReference>
<evidence type="ECO:0000256" key="7">
    <source>
        <dbReference type="ARBA" id="ARBA00022989"/>
    </source>
</evidence>
<sequence length="473" mass="54456">MLSIVVTIVLILNLFAIIAVIFLERRNPVTTMAWLLALTTMPLVGFFLYLLFGRGFTSKKALSLQKQEERFVKRIVDRQLGDLSGGREVNATYKQLMQMNLKVDQALCTNNNEVKIYTDGKEKYEDLLRDLQEAKQYIHLLYFIIGNDQIGEAVFKVLKAKKEEGLEVNVLFDALGQVKDSMKVYKKYKKAGIEVNMFSPLKATASLKANYRNHRKLVIIDGEIGYIGGMNLSDSYQGMDKRLKPWRDTHLRIVGGAVALMEMRFILDYRHVSGRRMEHMVKYFQRKEHFTGTVPIQIVSSGPHETTENIKLTYVKMIQSAENYVYIQTPYFIPDASFLDAIRIACYSGNDVRIMIPGLPDKRFVYKGTLSYVEELLEMGARVFCYNGFLHAKAIVVDDKMCSIGSANMDIRSFKISFESNAIMYDQGVAEAYRVIFLEDEKHCKEILLEEFKKRSWFERIEESLSRLLSPLL</sequence>
<keyword evidence="2 12" id="KW-1003">Cell membrane</keyword>
<keyword evidence="10 12" id="KW-0594">Phospholipid biosynthesis</keyword>
<keyword evidence="6" id="KW-0677">Repeat</keyword>
<dbReference type="GO" id="GO:0005886">
    <property type="term" value="C:plasma membrane"/>
    <property type="evidence" value="ECO:0007669"/>
    <property type="project" value="UniProtKB-SubCell"/>
</dbReference>
<keyword evidence="3 12" id="KW-0444">Lipid biosynthesis</keyword>
<proteinExistence type="inferred from homology"/>
<dbReference type="Proteomes" id="UP000008467">
    <property type="component" value="Chromosome"/>
</dbReference>
<evidence type="ECO:0000256" key="12">
    <source>
        <dbReference type="HAMAP-Rule" id="MF_01916"/>
    </source>
</evidence>
<feature type="active site" evidence="12">
    <location>
        <position position="391"/>
    </location>
</feature>
<evidence type="ECO:0000256" key="9">
    <source>
        <dbReference type="ARBA" id="ARBA00023136"/>
    </source>
</evidence>
<keyword evidence="8 12" id="KW-0443">Lipid metabolism</keyword>
<comment type="catalytic activity">
    <reaction evidence="12">
        <text>2 a 1,2-diacyl-sn-glycero-3-phospho-(1'-sn-glycerol) = a cardiolipin + glycerol</text>
        <dbReference type="Rhea" id="RHEA:31451"/>
        <dbReference type="ChEBI" id="CHEBI:17754"/>
        <dbReference type="ChEBI" id="CHEBI:62237"/>
        <dbReference type="ChEBI" id="CHEBI:64716"/>
    </reaction>
</comment>
<feature type="active site" evidence="12">
    <location>
        <position position="398"/>
    </location>
</feature>
<evidence type="ECO:0000256" key="1">
    <source>
        <dbReference type="ARBA" id="ARBA00004651"/>
    </source>
</evidence>
<feature type="active site" evidence="12">
    <location>
        <position position="221"/>
    </location>
</feature>
<dbReference type="InterPro" id="IPR027379">
    <property type="entry name" value="CLS_N"/>
</dbReference>
<keyword evidence="16" id="KW-1185">Reference proteome</keyword>
<keyword evidence="4 12" id="KW-0808">Transferase</keyword>
<gene>
    <name evidence="15" type="ordered locus">Clole_2908</name>
</gene>
<dbReference type="eggNOG" id="COG1502">
    <property type="taxonomic scope" value="Bacteria"/>
</dbReference>
<evidence type="ECO:0000256" key="8">
    <source>
        <dbReference type="ARBA" id="ARBA00023098"/>
    </source>
</evidence>
<dbReference type="InterPro" id="IPR030874">
    <property type="entry name" value="Cardiolipin_synth_Firmi"/>
</dbReference>